<dbReference type="EMBL" id="MT142219">
    <property type="protein sequence ID" value="QJA76356.1"/>
    <property type="molecule type" value="Genomic_DNA"/>
</dbReference>
<evidence type="ECO:0000313" key="1">
    <source>
        <dbReference type="EMBL" id="QJA76356.1"/>
    </source>
</evidence>
<reference evidence="1" key="1">
    <citation type="submission" date="2020-03" db="EMBL/GenBank/DDBJ databases">
        <title>The deep terrestrial virosphere.</title>
        <authorList>
            <person name="Holmfeldt K."/>
            <person name="Nilsson E."/>
            <person name="Simone D."/>
            <person name="Lopez-Fernandez M."/>
            <person name="Wu X."/>
            <person name="de Brujin I."/>
            <person name="Lundin D."/>
            <person name="Andersson A."/>
            <person name="Bertilsson S."/>
            <person name="Dopson M."/>
        </authorList>
    </citation>
    <scope>NUCLEOTIDE SEQUENCE</scope>
    <source>
        <strain evidence="1">MM415A01530</strain>
    </source>
</reference>
<gene>
    <name evidence="1" type="ORF">MM415A01530_0017</name>
</gene>
<accession>A0A6M3K1T4</accession>
<dbReference type="AlphaFoldDB" id="A0A6M3K1T4"/>
<proteinExistence type="predicted"/>
<dbReference type="GO" id="GO:0003677">
    <property type="term" value="F:DNA binding"/>
    <property type="evidence" value="ECO:0007669"/>
    <property type="project" value="InterPro"/>
</dbReference>
<protein>
    <submittedName>
        <fullName evidence="1">Putative DNA binding, helix-turn-helix domain containing protein</fullName>
    </submittedName>
</protein>
<dbReference type="InterPro" id="IPR010982">
    <property type="entry name" value="Lambda_DNA-bd_dom_sf"/>
</dbReference>
<sequence>MELKTYIKQRGISVKKAAQELEITRGYLYEIVGKRISPGRKTAIKIQDWSQNLVKFVDLWEDNGNRK</sequence>
<name>A0A6M3K1T4_9ZZZZ</name>
<organism evidence="1">
    <name type="scientific">viral metagenome</name>
    <dbReference type="NCBI Taxonomy" id="1070528"/>
    <lineage>
        <taxon>unclassified sequences</taxon>
        <taxon>metagenomes</taxon>
        <taxon>organismal metagenomes</taxon>
    </lineage>
</organism>
<dbReference type="SUPFAM" id="SSF47413">
    <property type="entry name" value="lambda repressor-like DNA-binding domains"/>
    <property type="match status" value="1"/>
</dbReference>
<dbReference type="Gene3D" id="1.10.260.40">
    <property type="entry name" value="lambda repressor-like DNA-binding domains"/>
    <property type="match status" value="1"/>
</dbReference>